<evidence type="ECO:0000256" key="9">
    <source>
        <dbReference type="NCBIfam" id="TIGR01128"/>
    </source>
</evidence>
<reference evidence="13" key="1">
    <citation type="journal article" date="2019" name="Int. J. Syst. Evol. Microbiol.">
        <title>The Global Catalogue of Microorganisms (GCM) 10K type strain sequencing project: providing services to taxonomists for standard genome sequencing and annotation.</title>
        <authorList>
            <consortium name="The Broad Institute Genomics Platform"/>
            <consortium name="The Broad Institute Genome Sequencing Center for Infectious Disease"/>
            <person name="Wu L."/>
            <person name="Ma J."/>
        </authorList>
    </citation>
    <scope>NUCLEOTIDE SEQUENCE [LARGE SCALE GENOMIC DNA]</scope>
    <source>
        <strain evidence="13">JCM 19134</strain>
    </source>
</reference>
<dbReference type="Gene3D" id="1.10.8.60">
    <property type="match status" value="1"/>
</dbReference>
<dbReference type="Gene3D" id="3.40.50.300">
    <property type="entry name" value="P-loop containing nucleotide triphosphate hydrolases"/>
    <property type="match status" value="1"/>
</dbReference>
<dbReference type="Gene3D" id="1.20.272.10">
    <property type="match status" value="1"/>
</dbReference>
<dbReference type="Proteomes" id="UP001409585">
    <property type="component" value="Unassembled WGS sequence"/>
</dbReference>
<evidence type="ECO:0000256" key="6">
    <source>
        <dbReference type="ARBA" id="ARBA00022932"/>
    </source>
</evidence>
<feature type="domain" description="DNA polymerase III subunit delta C-terminal" evidence="11">
    <location>
        <begin position="216"/>
        <end position="334"/>
    </location>
</feature>
<comment type="catalytic activity">
    <reaction evidence="8">
        <text>DNA(n) + a 2'-deoxyribonucleoside 5'-triphosphate = DNA(n+1) + diphosphate</text>
        <dbReference type="Rhea" id="RHEA:22508"/>
        <dbReference type="Rhea" id="RHEA-COMP:17339"/>
        <dbReference type="Rhea" id="RHEA-COMP:17340"/>
        <dbReference type="ChEBI" id="CHEBI:33019"/>
        <dbReference type="ChEBI" id="CHEBI:61560"/>
        <dbReference type="ChEBI" id="CHEBI:173112"/>
        <dbReference type="EC" id="2.7.7.7"/>
    </reaction>
</comment>
<accession>A0AAV3U344</accession>
<dbReference type="CDD" id="cd18138">
    <property type="entry name" value="HLD_clamp_pol_III_delta"/>
    <property type="match status" value="1"/>
</dbReference>
<dbReference type="EMBL" id="BAABLX010000023">
    <property type="protein sequence ID" value="GAA4944569.1"/>
    <property type="molecule type" value="Genomic_DNA"/>
</dbReference>
<evidence type="ECO:0000256" key="8">
    <source>
        <dbReference type="ARBA" id="ARBA00049244"/>
    </source>
</evidence>
<dbReference type="GO" id="GO:0003677">
    <property type="term" value="F:DNA binding"/>
    <property type="evidence" value="ECO:0007669"/>
    <property type="project" value="InterPro"/>
</dbReference>
<dbReference type="EC" id="2.7.7.7" evidence="1 9"/>
<comment type="similarity">
    <text evidence="7">Belongs to the DNA polymerase HolA subunit family.</text>
</comment>
<dbReference type="InterPro" id="IPR027417">
    <property type="entry name" value="P-loop_NTPase"/>
</dbReference>
<protein>
    <recommendedName>
        <fullName evidence="2 9">DNA polymerase III subunit delta</fullName>
        <ecNumber evidence="1 9">2.7.7.7</ecNumber>
    </recommendedName>
</protein>
<dbReference type="GO" id="GO:0009360">
    <property type="term" value="C:DNA polymerase III complex"/>
    <property type="evidence" value="ECO:0007669"/>
    <property type="project" value="UniProtKB-UniRule"/>
</dbReference>
<evidence type="ECO:0000313" key="12">
    <source>
        <dbReference type="EMBL" id="GAA4944569.1"/>
    </source>
</evidence>
<dbReference type="RefSeq" id="WP_345422314.1">
    <property type="nucleotide sequence ID" value="NZ_AP031496.1"/>
</dbReference>
<dbReference type="Pfam" id="PF06144">
    <property type="entry name" value="DNA_pol3_delta"/>
    <property type="match status" value="1"/>
</dbReference>
<keyword evidence="13" id="KW-1185">Reference proteome</keyword>
<name>A0AAV3U344_9ALTE</name>
<evidence type="ECO:0000256" key="5">
    <source>
        <dbReference type="ARBA" id="ARBA00022705"/>
    </source>
</evidence>
<evidence type="ECO:0000259" key="10">
    <source>
        <dbReference type="Pfam" id="PF06144"/>
    </source>
</evidence>
<evidence type="ECO:0000256" key="2">
    <source>
        <dbReference type="ARBA" id="ARBA00017703"/>
    </source>
</evidence>
<dbReference type="InterPro" id="IPR005790">
    <property type="entry name" value="DNA_polIII_delta"/>
</dbReference>
<dbReference type="AlphaFoldDB" id="A0AAV3U344"/>
<evidence type="ECO:0000256" key="3">
    <source>
        <dbReference type="ARBA" id="ARBA00022679"/>
    </source>
</evidence>
<sequence length="349" mass="38715">MNKLRPEQLSKHCQQPLAPVYIISGDEPLLVQEACDDIRRAATAQGFNERERYYGDNTIDWQQLLAGAANMSLFAERKLIEIHFYKGKVNEEANRSLLAYAEDLPADTVLLISAPKFDGNSQKAKWFKALMAQGFFVQIWPVTAAALPRWIDQRLRQANLKASSEAIEILAAKVEGNLLAASQEIEKLKLLVNDGDLIETATMANLVGDSARYDVFGLVDKALAGNTNAAITTLNGLRGEGTDGVIILWALAREIRVIATVHERMAQGRALEMAMNEAKVWDKRKALISPAVKRISPRHAQHLLRKANGVDQAIKGMRRVDAWSELKDLVLHLSGVVSLHPRLDLLALE</sequence>
<gene>
    <name evidence="12" type="primary">holA</name>
    <name evidence="12" type="ORF">GCM10025791_24440</name>
</gene>
<evidence type="ECO:0000256" key="4">
    <source>
        <dbReference type="ARBA" id="ARBA00022695"/>
    </source>
</evidence>
<feature type="domain" description="DNA polymerase III delta N-terminal" evidence="10">
    <location>
        <begin position="21"/>
        <end position="134"/>
    </location>
</feature>
<dbReference type="InterPro" id="IPR032780">
    <property type="entry name" value="DNA_pol3_delt_C"/>
</dbReference>
<comment type="caution">
    <text evidence="12">The sequence shown here is derived from an EMBL/GenBank/DDBJ whole genome shotgun (WGS) entry which is preliminary data.</text>
</comment>
<keyword evidence="3" id="KW-0808">Transferase</keyword>
<keyword evidence="6" id="KW-0239">DNA-directed DNA polymerase</keyword>
<dbReference type="InterPro" id="IPR010372">
    <property type="entry name" value="DNA_pol3_delta_N"/>
</dbReference>
<proteinExistence type="inferred from homology"/>
<evidence type="ECO:0000259" key="11">
    <source>
        <dbReference type="Pfam" id="PF14840"/>
    </source>
</evidence>
<evidence type="ECO:0000256" key="1">
    <source>
        <dbReference type="ARBA" id="ARBA00012417"/>
    </source>
</evidence>
<organism evidence="12 13">
    <name type="scientific">Halioxenophilus aromaticivorans</name>
    <dbReference type="NCBI Taxonomy" id="1306992"/>
    <lineage>
        <taxon>Bacteria</taxon>
        <taxon>Pseudomonadati</taxon>
        <taxon>Pseudomonadota</taxon>
        <taxon>Gammaproteobacteria</taxon>
        <taxon>Alteromonadales</taxon>
        <taxon>Alteromonadaceae</taxon>
        <taxon>Halioxenophilus</taxon>
    </lineage>
</organism>
<dbReference type="SUPFAM" id="SSF52540">
    <property type="entry name" value="P-loop containing nucleoside triphosphate hydrolases"/>
    <property type="match status" value="1"/>
</dbReference>
<dbReference type="NCBIfam" id="TIGR01128">
    <property type="entry name" value="holA"/>
    <property type="match status" value="1"/>
</dbReference>
<evidence type="ECO:0000256" key="7">
    <source>
        <dbReference type="ARBA" id="ARBA00034754"/>
    </source>
</evidence>
<dbReference type="GO" id="GO:0006261">
    <property type="term" value="P:DNA-templated DNA replication"/>
    <property type="evidence" value="ECO:0007669"/>
    <property type="project" value="TreeGrafter"/>
</dbReference>
<dbReference type="PANTHER" id="PTHR34388:SF1">
    <property type="entry name" value="DNA POLYMERASE III SUBUNIT DELTA"/>
    <property type="match status" value="1"/>
</dbReference>
<dbReference type="InterPro" id="IPR008921">
    <property type="entry name" value="DNA_pol3_clamp-load_cplx_C"/>
</dbReference>
<dbReference type="PANTHER" id="PTHR34388">
    <property type="entry name" value="DNA POLYMERASE III SUBUNIT DELTA"/>
    <property type="match status" value="1"/>
</dbReference>
<keyword evidence="5" id="KW-0235">DNA replication</keyword>
<evidence type="ECO:0000313" key="13">
    <source>
        <dbReference type="Proteomes" id="UP001409585"/>
    </source>
</evidence>
<dbReference type="Pfam" id="PF14840">
    <property type="entry name" value="DNA_pol3_delt_C"/>
    <property type="match status" value="1"/>
</dbReference>
<dbReference type="GO" id="GO:0003887">
    <property type="term" value="F:DNA-directed DNA polymerase activity"/>
    <property type="evidence" value="ECO:0007669"/>
    <property type="project" value="UniProtKB-UniRule"/>
</dbReference>
<keyword evidence="4" id="KW-0548">Nucleotidyltransferase</keyword>
<dbReference type="SUPFAM" id="SSF48019">
    <property type="entry name" value="post-AAA+ oligomerization domain-like"/>
    <property type="match status" value="1"/>
</dbReference>